<feature type="domain" description="Histidine kinase" evidence="9">
    <location>
        <begin position="269"/>
        <end position="479"/>
    </location>
</feature>
<evidence type="ECO:0000313" key="10">
    <source>
        <dbReference type="EMBL" id="GLP96190.1"/>
    </source>
</evidence>
<comment type="caution">
    <text evidence="10">The sequence shown here is derived from an EMBL/GenBank/DDBJ whole genome shotgun (WGS) entry which is preliminary data.</text>
</comment>
<keyword evidence="8" id="KW-0472">Membrane</keyword>
<dbReference type="Proteomes" id="UP001161422">
    <property type="component" value="Unassembled WGS sequence"/>
</dbReference>
<dbReference type="SMART" id="SM00388">
    <property type="entry name" value="HisKA"/>
    <property type="match status" value="1"/>
</dbReference>
<protein>
    <recommendedName>
        <fullName evidence="2">histidine kinase</fullName>
        <ecNumber evidence="2">2.7.13.3</ecNumber>
    </recommendedName>
</protein>
<organism evidence="10 11">
    <name type="scientific">Paraferrimonas sedimenticola</name>
    <dbReference type="NCBI Taxonomy" id="375674"/>
    <lineage>
        <taxon>Bacteria</taxon>
        <taxon>Pseudomonadati</taxon>
        <taxon>Pseudomonadota</taxon>
        <taxon>Gammaproteobacteria</taxon>
        <taxon>Alteromonadales</taxon>
        <taxon>Ferrimonadaceae</taxon>
        <taxon>Paraferrimonas</taxon>
    </lineage>
</organism>
<dbReference type="PANTHER" id="PTHR45436">
    <property type="entry name" value="SENSOR HISTIDINE KINASE YKOH"/>
    <property type="match status" value="1"/>
</dbReference>
<dbReference type="SMART" id="SM00387">
    <property type="entry name" value="HATPase_c"/>
    <property type="match status" value="1"/>
</dbReference>
<dbReference type="Gene3D" id="1.10.287.130">
    <property type="match status" value="1"/>
</dbReference>
<keyword evidence="11" id="KW-1185">Reference proteome</keyword>
<dbReference type="InterPro" id="IPR005467">
    <property type="entry name" value="His_kinase_dom"/>
</dbReference>
<dbReference type="CDD" id="cd00082">
    <property type="entry name" value="HisKA"/>
    <property type="match status" value="1"/>
</dbReference>
<proteinExistence type="predicted"/>
<keyword evidence="6" id="KW-0418">Kinase</keyword>
<dbReference type="Pfam" id="PF02518">
    <property type="entry name" value="HATPase_c"/>
    <property type="match status" value="1"/>
</dbReference>
<dbReference type="Pfam" id="PF00512">
    <property type="entry name" value="HisKA"/>
    <property type="match status" value="1"/>
</dbReference>
<feature type="transmembrane region" description="Helical" evidence="8">
    <location>
        <begin position="176"/>
        <end position="200"/>
    </location>
</feature>
<evidence type="ECO:0000256" key="7">
    <source>
        <dbReference type="ARBA" id="ARBA00022989"/>
    </source>
</evidence>
<evidence type="ECO:0000256" key="3">
    <source>
        <dbReference type="ARBA" id="ARBA00022553"/>
    </source>
</evidence>
<dbReference type="InterPro" id="IPR050428">
    <property type="entry name" value="TCS_sensor_his_kinase"/>
</dbReference>
<dbReference type="GO" id="GO:0005886">
    <property type="term" value="C:plasma membrane"/>
    <property type="evidence" value="ECO:0007669"/>
    <property type="project" value="TreeGrafter"/>
</dbReference>
<dbReference type="InterPro" id="IPR003594">
    <property type="entry name" value="HATPase_dom"/>
</dbReference>
<dbReference type="EMBL" id="BSNC01000004">
    <property type="protein sequence ID" value="GLP96190.1"/>
    <property type="molecule type" value="Genomic_DNA"/>
</dbReference>
<reference evidence="10" key="2">
    <citation type="submission" date="2023-01" db="EMBL/GenBank/DDBJ databases">
        <title>Draft genome sequence of Paraferrimonas sedimenticola strain NBRC 101628.</title>
        <authorList>
            <person name="Sun Q."/>
            <person name="Mori K."/>
        </authorList>
    </citation>
    <scope>NUCLEOTIDE SEQUENCE</scope>
    <source>
        <strain evidence="10">NBRC 101628</strain>
    </source>
</reference>
<evidence type="ECO:0000256" key="4">
    <source>
        <dbReference type="ARBA" id="ARBA00022679"/>
    </source>
</evidence>
<keyword evidence="3" id="KW-0597">Phosphoprotein</keyword>
<evidence type="ECO:0000256" key="8">
    <source>
        <dbReference type="SAM" id="Phobius"/>
    </source>
</evidence>
<dbReference type="SUPFAM" id="SSF55874">
    <property type="entry name" value="ATPase domain of HSP90 chaperone/DNA topoisomerase II/histidine kinase"/>
    <property type="match status" value="1"/>
</dbReference>
<dbReference type="PROSITE" id="PS50109">
    <property type="entry name" value="HIS_KIN"/>
    <property type="match status" value="1"/>
</dbReference>
<dbReference type="InterPro" id="IPR036890">
    <property type="entry name" value="HATPase_C_sf"/>
</dbReference>
<evidence type="ECO:0000259" key="9">
    <source>
        <dbReference type="PROSITE" id="PS50109"/>
    </source>
</evidence>
<evidence type="ECO:0000256" key="1">
    <source>
        <dbReference type="ARBA" id="ARBA00000085"/>
    </source>
</evidence>
<accession>A0AA37W0E0</accession>
<dbReference type="EC" id="2.7.13.3" evidence="2"/>
<evidence type="ECO:0000256" key="6">
    <source>
        <dbReference type="ARBA" id="ARBA00022777"/>
    </source>
</evidence>
<keyword evidence="7 8" id="KW-1133">Transmembrane helix</keyword>
<evidence type="ECO:0000256" key="2">
    <source>
        <dbReference type="ARBA" id="ARBA00012438"/>
    </source>
</evidence>
<keyword evidence="4" id="KW-0808">Transferase</keyword>
<dbReference type="SUPFAM" id="SSF47384">
    <property type="entry name" value="Homodimeric domain of signal transducing histidine kinase"/>
    <property type="match status" value="1"/>
</dbReference>
<reference evidence="10" key="1">
    <citation type="journal article" date="2014" name="Int. J. Syst. Evol. Microbiol.">
        <title>Complete genome sequence of Corynebacterium casei LMG S-19264T (=DSM 44701T), isolated from a smear-ripened cheese.</title>
        <authorList>
            <consortium name="US DOE Joint Genome Institute (JGI-PGF)"/>
            <person name="Walter F."/>
            <person name="Albersmeier A."/>
            <person name="Kalinowski J."/>
            <person name="Ruckert C."/>
        </authorList>
    </citation>
    <scope>NUCLEOTIDE SEQUENCE</scope>
    <source>
        <strain evidence="10">NBRC 101628</strain>
    </source>
</reference>
<dbReference type="RefSeq" id="WP_095505367.1">
    <property type="nucleotide sequence ID" value="NZ_BSNC01000004.1"/>
</dbReference>
<gene>
    <name evidence="10" type="ORF">GCM10007895_14960</name>
</gene>
<dbReference type="GO" id="GO:0000155">
    <property type="term" value="F:phosphorelay sensor kinase activity"/>
    <property type="evidence" value="ECO:0007669"/>
    <property type="project" value="InterPro"/>
</dbReference>
<comment type="catalytic activity">
    <reaction evidence="1">
        <text>ATP + protein L-histidine = ADP + protein N-phospho-L-histidine.</text>
        <dbReference type="EC" id="2.7.13.3"/>
    </reaction>
</comment>
<dbReference type="AlphaFoldDB" id="A0AA37W0E0"/>
<dbReference type="PANTHER" id="PTHR45436:SF5">
    <property type="entry name" value="SENSOR HISTIDINE KINASE TRCS"/>
    <property type="match status" value="1"/>
</dbReference>
<keyword evidence="5 8" id="KW-0812">Transmembrane</keyword>
<sequence length="479" mass="54034">MNSLFTRLLIATSLLLLLLFGLLWSGLSWYQQTSQQQVQQSLHRNLAEHMAHINPLLSQGVTEKAALTEALHDFMLLGPSFEIYTIGLDGQVIGYDAEERLIRQRQVDLAPVNAYLNGANLPILGTDPRNPNQKKIFSVAPLVDPANQPQGYLYVIIGGQQFDAWQALVESQQKPWVWAIAALGLILFSLLVFVLLVYNLTRPLARFQRDLRQLHQHKLKDGLRLSGPYQGSRELQSISADVDTLLTELNGQYQQAQAQQKARHEFLLHLSHDLKTPLTALLGYIDTWLVTPANQRDPELIRTAARSGQQLQRLLKQLLELAALENQQIVPKRQPLNLKPFLQDLADSYAPALSQKSIALDIDCERDTLVDTDPMLLQRILSNLMDNAIRHTPEQGQIRLQLHSQRKKLWITLTDSGSGFYQHQLDQLQRASARSTSQSPLPQLGVGLSIVQKLVALLEYRLEVESRPNQGTQIRIALS</sequence>
<name>A0AA37W0E0_9GAMM</name>
<dbReference type="InterPro" id="IPR003661">
    <property type="entry name" value="HisK_dim/P_dom"/>
</dbReference>
<dbReference type="Gene3D" id="3.30.565.10">
    <property type="entry name" value="Histidine kinase-like ATPase, C-terminal domain"/>
    <property type="match status" value="1"/>
</dbReference>
<evidence type="ECO:0000313" key="11">
    <source>
        <dbReference type="Proteomes" id="UP001161422"/>
    </source>
</evidence>
<evidence type="ECO:0000256" key="5">
    <source>
        <dbReference type="ARBA" id="ARBA00022692"/>
    </source>
</evidence>
<dbReference type="InterPro" id="IPR036097">
    <property type="entry name" value="HisK_dim/P_sf"/>
</dbReference>